<dbReference type="GO" id="GO:0007030">
    <property type="term" value="P:Golgi organization"/>
    <property type="evidence" value="ECO:0007669"/>
    <property type="project" value="TreeGrafter"/>
</dbReference>
<proteinExistence type="inferred from homology"/>
<comment type="pathway">
    <text evidence="3">Protein modification; protein ubiquitination.</text>
</comment>
<evidence type="ECO:0000256" key="6">
    <source>
        <dbReference type="ARBA" id="ARBA00011621"/>
    </source>
</evidence>
<keyword evidence="9" id="KW-0833">Ubl conjugation pathway</keyword>
<dbReference type="AlphaFoldDB" id="A0A8X9A983"/>
<evidence type="ECO:0000256" key="15">
    <source>
        <dbReference type="ARBA" id="ARBA00054396"/>
    </source>
</evidence>
<dbReference type="InterPro" id="IPR019335">
    <property type="entry name" value="COG7"/>
</dbReference>
<keyword evidence="8" id="KW-0813">Transport</keyword>
<evidence type="ECO:0000256" key="13">
    <source>
        <dbReference type="ARBA" id="ARBA00023242"/>
    </source>
</evidence>
<comment type="caution">
    <text evidence="18">The sequence shown here is derived from an EMBL/GenBank/DDBJ whole genome shotgun (WGS) entry which is preliminary data.</text>
</comment>
<evidence type="ECO:0000256" key="7">
    <source>
        <dbReference type="ARBA" id="ARBA00020984"/>
    </source>
</evidence>
<keyword evidence="19" id="KW-1185">Reference proteome</keyword>
<comment type="similarity">
    <text evidence="4">Belongs to the COG7 family.</text>
</comment>
<comment type="function">
    <text evidence="15">Involved in ubiquitination and subsequent proteasomal degradation of target proteins. Together with CUL1, RBX1 and a F-box protein, it forms a SCF E3 ubiquitin ligase complex. The functional specificity of this complex depends on the type of F-box protein. In the SCF complex, it serves as an adapter that links the F-box protein to CUL1.</text>
</comment>
<feature type="domain" description="SKP1 component dimerisation" evidence="17">
    <location>
        <begin position="117"/>
        <end position="153"/>
    </location>
</feature>
<dbReference type="InterPro" id="IPR016072">
    <property type="entry name" value="Skp1_comp_dimer"/>
</dbReference>
<dbReference type="GO" id="GO:0006890">
    <property type="term" value="P:retrograde vesicle-mediated transport, Golgi to endoplasmic reticulum"/>
    <property type="evidence" value="ECO:0007669"/>
    <property type="project" value="TreeGrafter"/>
</dbReference>
<evidence type="ECO:0000256" key="8">
    <source>
        <dbReference type="ARBA" id="ARBA00022448"/>
    </source>
</evidence>
<feature type="region of interest" description="Disordered" evidence="16">
    <location>
        <begin position="212"/>
        <end position="253"/>
    </location>
</feature>
<comment type="subunit">
    <text evidence="6">Part of a SCF (SKP1-cullin-F-box) protein ligase complex.</text>
</comment>
<dbReference type="GO" id="GO:0017119">
    <property type="term" value="C:Golgi transport complex"/>
    <property type="evidence" value="ECO:0007669"/>
    <property type="project" value="InterPro"/>
</dbReference>
<dbReference type="PANTHER" id="PTHR21443:SF0">
    <property type="entry name" value="CONSERVED OLIGOMERIC GOLGI COMPLEX SUBUNIT 7"/>
    <property type="match status" value="1"/>
</dbReference>
<dbReference type="FunFam" id="3.30.710.10:FF:000022">
    <property type="entry name" value="SKP1-like protein 21 isoform X1"/>
    <property type="match status" value="1"/>
</dbReference>
<dbReference type="PANTHER" id="PTHR21443">
    <property type="entry name" value="CONSERVED OLIGOMERIC GOLGI COMPLEX COMPONENT 7"/>
    <property type="match status" value="1"/>
</dbReference>
<evidence type="ECO:0000256" key="9">
    <source>
        <dbReference type="ARBA" id="ARBA00022786"/>
    </source>
</evidence>
<dbReference type="SUPFAM" id="SSF54695">
    <property type="entry name" value="POZ domain"/>
    <property type="match status" value="1"/>
</dbReference>
<dbReference type="GO" id="GO:0006511">
    <property type="term" value="P:ubiquitin-dependent protein catabolic process"/>
    <property type="evidence" value="ECO:0007669"/>
    <property type="project" value="InterPro"/>
</dbReference>
<evidence type="ECO:0000313" key="18">
    <source>
        <dbReference type="EMBL" id="KAG6434417.1"/>
    </source>
</evidence>
<evidence type="ECO:0000256" key="10">
    <source>
        <dbReference type="ARBA" id="ARBA00022927"/>
    </source>
</evidence>
<evidence type="ECO:0000256" key="5">
    <source>
        <dbReference type="ARBA" id="ARBA00009993"/>
    </source>
</evidence>
<dbReference type="Proteomes" id="UP000298416">
    <property type="component" value="Unassembled WGS sequence"/>
</dbReference>
<dbReference type="GO" id="GO:0009867">
    <property type="term" value="P:jasmonic acid mediated signaling pathway"/>
    <property type="evidence" value="ECO:0007669"/>
    <property type="project" value="UniProtKB-ARBA"/>
</dbReference>
<reference evidence="18" key="2">
    <citation type="submission" date="2020-08" db="EMBL/GenBank/DDBJ databases">
        <title>Plant Genome Project.</title>
        <authorList>
            <person name="Zhang R.-G."/>
        </authorList>
    </citation>
    <scope>NUCLEOTIDE SEQUENCE</scope>
    <source>
        <strain evidence="18">Huo1</strain>
        <tissue evidence="18">Leaf</tissue>
    </source>
</reference>
<keyword evidence="12" id="KW-0472">Membrane</keyword>
<evidence type="ECO:0000256" key="12">
    <source>
        <dbReference type="ARBA" id="ARBA00023136"/>
    </source>
</evidence>
<evidence type="ECO:0000259" key="17">
    <source>
        <dbReference type="Pfam" id="PF01466"/>
    </source>
</evidence>
<evidence type="ECO:0000313" key="19">
    <source>
        <dbReference type="Proteomes" id="UP000298416"/>
    </source>
</evidence>
<sequence length="911" mass="101557">MIEADSEIIKPEILKAYVWLQTSDDSIQQVEQEIAMFCPFICREIHSGMGSSKNYPISLPPRVNPPMLSLILDYCRFHQVPGRSNKERKSFDEKFVRLGTKRLCELTSAADSLQLMPLVDLTSRALARVIEGKSPEEIREIFHLPDDLTEEEKLEPIKNTMDDPRIRLLNRLYARKRKEIKERERLKNIEVEEDQVDDRSIDDLMSFINGANEDSKVSTSSKHKKKNRKRKDNHKTAPSNCTGTSVRNGVHNNKETDGVDSYCSNPALHGSLLHNLCNATELLDIGDDRIAPVEDEFDCCDLDDDIDPALKEEIDREVEDFARRLNPDWPDRIQDILFLSQGRPLQLPNGNCSMRVFTTWTEIRIRHEMYSDECGFSFILTKKAEGSSAESITALAKIDTVKRRMEAAYETLQDAAGLTQLSSTVEDVFSSGDLPRAAETLANMRHCLAAVGEVAEFANIRKQLEVLEDRLDTMVQPRLTDALNYKKCILAFPEDYKTRVPKLLTEIMASISTSFVSRVNLDTGDVVPETKALAKGVLDILSGDLPKCAKIHTKHLEALIELHNLTGSFARNIQHGFSDSNQHVLLETCVVWENGARCAAGGIADLDLRGVSTRIIGVQGVELSETVRRMEESIPQVILLLEAATERCINFTGGSELDELILALDDVTLQYITILQGNLKALRAVCGVDVAVYNVVGKKETGSDRKDAAYCLTSRISVFESSLKSTLTRLSTNLSFSVYGSNLDQNQSHLDDNDGTGGSSPAGKASLDVAALWLVDVPEKARKLFSLLEQSKDPQFHALPLASQRVAAFSEAVNELVYDVLILKVRQHFNGLSHQPTWSSVEETSAYPVPSFSAYPQSYVNNVGEYLLTLPQQLEPLAEGISNSDSNAEEAQFFATEWMFKVGEGASALYI</sequence>
<dbReference type="InterPro" id="IPR001232">
    <property type="entry name" value="SKP1-like"/>
</dbReference>
<evidence type="ECO:0000256" key="2">
    <source>
        <dbReference type="ARBA" id="ARBA00004395"/>
    </source>
</evidence>
<dbReference type="Pfam" id="PF10191">
    <property type="entry name" value="COG7"/>
    <property type="match status" value="1"/>
</dbReference>
<name>A0A8X9A983_SALSN</name>
<evidence type="ECO:0000256" key="4">
    <source>
        <dbReference type="ARBA" id="ARBA00005831"/>
    </source>
</evidence>
<dbReference type="GO" id="GO:0005634">
    <property type="term" value="C:nucleus"/>
    <property type="evidence" value="ECO:0007669"/>
    <property type="project" value="UniProtKB-SubCell"/>
</dbReference>
<evidence type="ECO:0000256" key="14">
    <source>
        <dbReference type="ARBA" id="ARBA00031345"/>
    </source>
</evidence>
<evidence type="ECO:0000256" key="3">
    <source>
        <dbReference type="ARBA" id="ARBA00004906"/>
    </source>
</evidence>
<dbReference type="Gene3D" id="3.30.710.10">
    <property type="entry name" value="Potassium Channel Kv1.1, Chain A"/>
    <property type="match status" value="1"/>
</dbReference>
<feature type="compositionally biased region" description="Polar residues" evidence="16">
    <location>
        <begin position="236"/>
        <end position="251"/>
    </location>
</feature>
<dbReference type="EMBL" id="PNBA02000002">
    <property type="protein sequence ID" value="KAG6434417.1"/>
    <property type="molecule type" value="Genomic_DNA"/>
</dbReference>
<feature type="compositionally biased region" description="Basic residues" evidence="16">
    <location>
        <begin position="221"/>
        <end position="233"/>
    </location>
</feature>
<dbReference type="GO" id="GO:0006886">
    <property type="term" value="P:intracellular protein transport"/>
    <property type="evidence" value="ECO:0007669"/>
    <property type="project" value="InterPro"/>
</dbReference>
<comment type="subcellular location">
    <subcellularLocation>
        <location evidence="2">Golgi apparatus membrane</location>
        <topology evidence="2">Peripheral membrane protein</topology>
    </subcellularLocation>
    <subcellularLocation>
        <location evidence="1">Nucleus</location>
    </subcellularLocation>
</comment>
<dbReference type="SUPFAM" id="SSF81382">
    <property type="entry name" value="Skp1 dimerisation domain-like"/>
    <property type="match status" value="1"/>
</dbReference>
<evidence type="ECO:0000256" key="16">
    <source>
        <dbReference type="SAM" id="MobiDB-lite"/>
    </source>
</evidence>
<keyword evidence="11" id="KW-0333">Golgi apparatus</keyword>
<dbReference type="GO" id="GO:0000139">
    <property type="term" value="C:Golgi membrane"/>
    <property type="evidence" value="ECO:0007669"/>
    <property type="project" value="UniProtKB-SubCell"/>
</dbReference>
<reference evidence="18" key="1">
    <citation type="submission" date="2018-01" db="EMBL/GenBank/DDBJ databases">
        <authorList>
            <person name="Mao J.F."/>
        </authorList>
    </citation>
    <scope>NUCLEOTIDE SEQUENCE</scope>
    <source>
        <strain evidence="18">Huo1</strain>
        <tissue evidence="18">Leaf</tissue>
    </source>
</reference>
<dbReference type="SMART" id="SM00512">
    <property type="entry name" value="Skp1"/>
    <property type="match status" value="1"/>
</dbReference>
<keyword evidence="10" id="KW-0653">Protein transport</keyword>
<gene>
    <name evidence="18" type="ORF">SASPL_106050</name>
</gene>
<comment type="similarity">
    <text evidence="5">Belongs to the SKP1 family.</text>
</comment>
<organism evidence="18">
    <name type="scientific">Salvia splendens</name>
    <name type="common">Scarlet sage</name>
    <dbReference type="NCBI Taxonomy" id="180675"/>
    <lineage>
        <taxon>Eukaryota</taxon>
        <taxon>Viridiplantae</taxon>
        <taxon>Streptophyta</taxon>
        <taxon>Embryophyta</taxon>
        <taxon>Tracheophyta</taxon>
        <taxon>Spermatophyta</taxon>
        <taxon>Magnoliopsida</taxon>
        <taxon>eudicotyledons</taxon>
        <taxon>Gunneridae</taxon>
        <taxon>Pentapetalae</taxon>
        <taxon>asterids</taxon>
        <taxon>lamiids</taxon>
        <taxon>Lamiales</taxon>
        <taxon>Lamiaceae</taxon>
        <taxon>Nepetoideae</taxon>
        <taxon>Mentheae</taxon>
        <taxon>Salviinae</taxon>
        <taxon>Salvia</taxon>
        <taxon>Salvia subgen. Calosphace</taxon>
        <taxon>core Calosphace</taxon>
    </lineage>
</organism>
<evidence type="ECO:0000256" key="11">
    <source>
        <dbReference type="ARBA" id="ARBA00023034"/>
    </source>
</evidence>
<evidence type="ECO:0000256" key="1">
    <source>
        <dbReference type="ARBA" id="ARBA00004123"/>
    </source>
</evidence>
<dbReference type="Pfam" id="PF01466">
    <property type="entry name" value="Skp1"/>
    <property type="match status" value="1"/>
</dbReference>
<protein>
    <recommendedName>
        <fullName evidence="7">Conserved oligomeric Golgi complex subunit 7</fullName>
    </recommendedName>
    <alternativeName>
        <fullName evidence="14">Component of oligomeric Golgi complex 7</fullName>
    </alternativeName>
</protein>
<dbReference type="InterPro" id="IPR036296">
    <property type="entry name" value="SKP1-like_dim_sf"/>
</dbReference>
<accession>A0A8X9A983</accession>
<dbReference type="InterPro" id="IPR011333">
    <property type="entry name" value="SKP1/BTB/POZ_sf"/>
</dbReference>
<keyword evidence="13" id="KW-0539">Nucleus</keyword>